<reference evidence="7 8" key="1">
    <citation type="journal article" date="2023" name="Nat. Commun.">
        <title>Origin of minicircular mitochondrial genomes in red algae.</title>
        <authorList>
            <person name="Lee Y."/>
            <person name="Cho C.H."/>
            <person name="Lee Y.M."/>
            <person name="Park S.I."/>
            <person name="Yang J.H."/>
            <person name="West J.A."/>
            <person name="Bhattacharya D."/>
            <person name="Yoon H.S."/>
        </authorList>
    </citation>
    <scope>NUCLEOTIDE SEQUENCE [LARGE SCALE GENOMIC DNA]</scope>
    <source>
        <strain evidence="7 8">CCMP1338</strain>
        <tissue evidence="7">Whole cell</tissue>
    </source>
</reference>
<dbReference type="EC" id="2.5.1.54" evidence="6"/>
<name>A0AAV8US93_9RHOD</name>
<keyword evidence="8" id="KW-1185">Reference proteome</keyword>
<evidence type="ECO:0000313" key="8">
    <source>
        <dbReference type="Proteomes" id="UP001157974"/>
    </source>
</evidence>
<dbReference type="GO" id="GO:0008652">
    <property type="term" value="P:amino acid biosynthetic process"/>
    <property type="evidence" value="ECO:0007669"/>
    <property type="project" value="UniProtKB-KW"/>
</dbReference>
<keyword evidence="6" id="KW-0028">Amino-acid biosynthesis</keyword>
<evidence type="ECO:0000256" key="1">
    <source>
        <dbReference type="ARBA" id="ARBA00004688"/>
    </source>
</evidence>
<evidence type="ECO:0000256" key="2">
    <source>
        <dbReference type="ARBA" id="ARBA00008911"/>
    </source>
</evidence>
<evidence type="ECO:0000256" key="3">
    <source>
        <dbReference type="ARBA" id="ARBA00022679"/>
    </source>
</evidence>
<comment type="similarity">
    <text evidence="2 6">Belongs to the class-II DAHP synthase family.</text>
</comment>
<dbReference type="EMBL" id="JAMWBK010000005">
    <property type="protein sequence ID" value="KAJ8904914.1"/>
    <property type="molecule type" value="Genomic_DNA"/>
</dbReference>
<evidence type="ECO:0000256" key="5">
    <source>
        <dbReference type="PIRSR" id="PIRSR602480-1"/>
    </source>
</evidence>
<dbReference type="GO" id="GO:0003849">
    <property type="term" value="F:3-deoxy-7-phosphoheptulonate synthase activity"/>
    <property type="evidence" value="ECO:0007669"/>
    <property type="project" value="UniProtKB-EC"/>
</dbReference>
<comment type="cofactor">
    <cofactor evidence="5">
        <name>Mn(2+)</name>
        <dbReference type="ChEBI" id="CHEBI:29035"/>
    </cofactor>
    <cofactor evidence="5">
        <name>Co(2+)</name>
        <dbReference type="ChEBI" id="CHEBI:48828"/>
    </cofactor>
    <cofactor evidence="5">
        <name>Cd(2+)</name>
        <dbReference type="ChEBI" id="CHEBI:48775"/>
    </cofactor>
    <text evidence="5">Binds 1 divalent cation per subunit. The enzyme is active with manganese, cobalt or cadmium ions.</text>
</comment>
<dbReference type="GO" id="GO:0009073">
    <property type="term" value="P:aromatic amino acid family biosynthetic process"/>
    <property type="evidence" value="ECO:0007669"/>
    <property type="project" value="UniProtKB-KW"/>
</dbReference>
<comment type="pathway">
    <text evidence="1 6">Metabolic intermediate biosynthesis; chorismate biosynthesis; chorismate from D-erythrose 4-phosphate and phosphoenolpyruvate: step 1/7.</text>
</comment>
<sequence>MDAFVFTPNGARIRTRRRSEDTRGGVVRLAVSAVVGTDWKPASWRQKATVDAGVPLTDVSRLPPLVYSGEVDRLKSKLADVQAGKAFLLKAGDREEDFTITQGENTEATFRLLVAQVIILAYVSGVPIIKINHIGGDFENIGPLNVPSDEEAQRVTKSYYQSSSALNLLRALAKSPTSMLEWTDLISAVDGETHKELIGRVEDALRFVQAAGLNVFNEDFREPEFYVSHELFLLPYEEALTRSVDGQWYGSSTHMYWMTRGGQELDEAHVEYLRGVENPVSIRVDTETSEASLVEIIKTLNPSNEPGKVVVTCSFGSSKIWGKLPKLIRSVTEAGMNVVWVCDPMRENTIPTENGCLTCPVELIWSEIASFFNVHMQEGSYPGGVFLEMTGSDVSECVGGIGAVRDSDVCCEAGPDVLPRLNAQQALGVAQEIGRLLKAISPDGRTLKAPQ</sequence>
<dbReference type="InterPro" id="IPR002480">
    <property type="entry name" value="DAHP_synth_2"/>
</dbReference>
<comment type="caution">
    <text evidence="7">The sequence shown here is derived from an EMBL/GenBank/DDBJ whole genome shotgun (WGS) entry which is preliminary data.</text>
</comment>
<dbReference type="Proteomes" id="UP001157974">
    <property type="component" value="Unassembled WGS sequence"/>
</dbReference>
<dbReference type="PANTHER" id="PTHR21337:SF0">
    <property type="entry name" value="PHOSPHO-2-DEHYDRO-3-DEOXYHEPTONATE ALDOLASE"/>
    <property type="match status" value="1"/>
</dbReference>
<organism evidence="7 8">
    <name type="scientific">Rhodosorus marinus</name>
    <dbReference type="NCBI Taxonomy" id="101924"/>
    <lineage>
        <taxon>Eukaryota</taxon>
        <taxon>Rhodophyta</taxon>
        <taxon>Stylonematophyceae</taxon>
        <taxon>Stylonematales</taxon>
        <taxon>Stylonemataceae</taxon>
        <taxon>Rhodosorus</taxon>
    </lineage>
</organism>
<keyword evidence="5" id="KW-0464">Manganese</keyword>
<dbReference type="InterPro" id="IPR013785">
    <property type="entry name" value="Aldolase_TIM"/>
</dbReference>
<feature type="binding site" evidence="5">
    <location>
        <position position="388"/>
    </location>
    <ligand>
        <name>Mn(2+)</name>
        <dbReference type="ChEBI" id="CHEBI:29035"/>
    </ligand>
</feature>
<evidence type="ECO:0000256" key="4">
    <source>
        <dbReference type="ARBA" id="ARBA00047508"/>
    </source>
</evidence>
<gene>
    <name evidence="7" type="ORF">NDN08_001428</name>
</gene>
<dbReference type="SUPFAM" id="SSF51569">
    <property type="entry name" value="Aldolase"/>
    <property type="match status" value="1"/>
</dbReference>
<protein>
    <recommendedName>
        <fullName evidence="6">Phospho-2-dehydro-3-deoxyheptonate aldolase</fullName>
        <ecNumber evidence="6">2.5.1.54</ecNumber>
    </recommendedName>
</protein>
<accession>A0AAV8US93</accession>
<proteinExistence type="inferred from homology"/>
<dbReference type="AlphaFoldDB" id="A0AAV8US93"/>
<dbReference type="Gene3D" id="3.20.20.70">
    <property type="entry name" value="Aldolase class I"/>
    <property type="match status" value="1"/>
</dbReference>
<keyword evidence="3 6" id="KW-0808">Transferase</keyword>
<dbReference type="Pfam" id="PF01474">
    <property type="entry name" value="DAHP_synth_2"/>
    <property type="match status" value="2"/>
</dbReference>
<evidence type="ECO:0000256" key="6">
    <source>
        <dbReference type="RuleBase" id="RU363071"/>
    </source>
</evidence>
<dbReference type="PANTHER" id="PTHR21337">
    <property type="entry name" value="PHOSPHO-2-DEHYDRO-3-DEOXYHEPTONATE ALDOLASE 1, 2"/>
    <property type="match status" value="1"/>
</dbReference>
<keyword evidence="5" id="KW-0170">Cobalt</keyword>
<keyword evidence="6" id="KW-0057">Aromatic amino acid biosynthesis</keyword>
<keyword evidence="5" id="KW-0104">Cadmium</keyword>
<evidence type="ECO:0000313" key="7">
    <source>
        <dbReference type="EMBL" id="KAJ8904914.1"/>
    </source>
</evidence>
<comment type="catalytic activity">
    <reaction evidence="4 6">
        <text>D-erythrose 4-phosphate + phosphoenolpyruvate + H2O = 7-phospho-2-dehydro-3-deoxy-D-arabino-heptonate + phosphate</text>
        <dbReference type="Rhea" id="RHEA:14717"/>
        <dbReference type="ChEBI" id="CHEBI:15377"/>
        <dbReference type="ChEBI" id="CHEBI:16897"/>
        <dbReference type="ChEBI" id="CHEBI:43474"/>
        <dbReference type="ChEBI" id="CHEBI:58394"/>
        <dbReference type="ChEBI" id="CHEBI:58702"/>
        <dbReference type="EC" id="2.5.1.54"/>
    </reaction>
</comment>